<reference evidence="2 3" key="1">
    <citation type="submission" date="2020-08" db="EMBL/GenBank/DDBJ databases">
        <title>Sequencing the genomes of 1000 actinobacteria strains.</title>
        <authorList>
            <person name="Klenk H.-P."/>
        </authorList>
    </citation>
    <scope>NUCLEOTIDE SEQUENCE [LARGE SCALE GENOMIC DNA]</scope>
    <source>
        <strain evidence="2 3">DSM 43768</strain>
    </source>
</reference>
<organism evidence="2 3">
    <name type="scientific">Nonomuraea rubra</name>
    <dbReference type="NCBI Taxonomy" id="46180"/>
    <lineage>
        <taxon>Bacteria</taxon>
        <taxon>Bacillati</taxon>
        <taxon>Actinomycetota</taxon>
        <taxon>Actinomycetes</taxon>
        <taxon>Streptosporangiales</taxon>
        <taxon>Streptosporangiaceae</taxon>
        <taxon>Nonomuraea</taxon>
    </lineage>
</organism>
<dbReference type="Proteomes" id="UP000565579">
    <property type="component" value="Unassembled WGS sequence"/>
</dbReference>
<evidence type="ECO:0000313" key="3">
    <source>
        <dbReference type="Proteomes" id="UP000565579"/>
    </source>
</evidence>
<dbReference type="AlphaFoldDB" id="A0A7X0U0I1"/>
<comment type="caution">
    <text evidence="2">The sequence shown here is derived from an EMBL/GenBank/DDBJ whole genome shotgun (WGS) entry which is preliminary data.</text>
</comment>
<gene>
    <name evidence="2" type="ORF">HD593_005145</name>
</gene>
<keyword evidence="1" id="KW-1133">Transmembrane helix</keyword>
<dbReference type="EMBL" id="JACHMI010000001">
    <property type="protein sequence ID" value="MBB6550350.1"/>
    <property type="molecule type" value="Genomic_DNA"/>
</dbReference>
<protein>
    <recommendedName>
        <fullName evidence="4">DUF1648 domain-containing protein</fullName>
    </recommendedName>
</protein>
<keyword evidence="3" id="KW-1185">Reference proteome</keyword>
<name>A0A7X0U0I1_9ACTN</name>
<keyword evidence="1" id="KW-0812">Transmembrane</keyword>
<accession>A0A7X0U0I1</accession>
<proteinExistence type="predicted"/>
<evidence type="ECO:0000313" key="2">
    <source>
        <dbReference type="EMBL" id="MBB6550350.1"/>
    </source>
</evidence>
<dbReference type="RefSeq" id="WP_185104638.1">
    <property type="nucleotide sequence ID" value="NZ_BAAAXY010000204.1"/>
</dbReference>
<evidence type="ECO:0008006" key="4">
    <source>
        <dbReference type="Google" id="ProtNLM"/>
    </source>
</evidence>
<sequence length="76" mass="8510">MRAWAWVRIPDGARVPVHWGVPRGAGFRLGDKSEALLMPPLLMLAIAVTFAVLLPLLRRLRGLRARVERSASACWH</sequence>
<feature type="transmembrane region" description="Helical" evidence="1">
    <location>
        <begin position="37"/>
        <end position="57"/>
    </location>
</feature>
<keyword evidence="1" id="KW-0472">Membrane</keyword>
<evidence type="ECO:0000256" key="1">
    <source>
        <dbReference type="SAM" id="Phobius"/>
    </source>
</evidence>